<protein>
    <submittedName>
        <fullName evidence="3">Uncharacterized protein</fullName>
    </submittedName>
</protein>
<keyword evidence="4" id="KW-1185">Reference proteome</keyword>
<name>A0A4Y7SIE6_COPMI</name>
<evidence type="ECO:0000256" key="2">
    <source>
        <dbReference type="SAM" id="SignalP"/>
    </source>
</evidence>
<evidence type="ECO:0000313" key="4">
    <source>
        <dbReference type="Proteomes" id="UP000298030"/>
    </source>
</evidence>
<evidence type="ECO:0000313" key="3">
    <source>
        <dbReference type="EMBL" id="TEB21623.1"/>
    </source>
</evidence>
<keyword evidence="2" id="KW-0732">Signal</keyword>
<feature type="chain" id="PRO_5021265860" evidence="2">
    <location>
        <begin position="21"/>
        <end position="105"/>
    </location>
</feature>
<reference evidence="3 4" key="1">
    <citation type="journal article" date="2019" name="Nat. Ecol. Evol.">
        <title>Megaphylogeny resolves global patterns of mushroom evolution.</title>
        <authorList>
            <person name="Varga T."/>
            <person name="Krizsan K."/>
            <person name="Foldi C."/>
            <person name="Dima B."/>
            <person name="Sanchez-Garcia M."/>
            <person name="Sanchez-Ramirez S."/>
            <person name="Szollosi G.J."/>
            <person name="Szarkandi J.G."/>
            <person name="Papp V."/>
            <person name="Albert L."/>
            <person name="Andreopoulos W."/>
            <person name="Angelini C."/>
            <person name="Antonin V."/>
            <person name="Barry K.W."/>
            <person name="Bougher N.L."/>
            <person name="Buchanan P."/>
            <person name="Buyck B."/>
            <person name="Bense V."/>
            <person name="Catcheside P."/>
            <person name="Chovatia M."/>
            <person name="Cooper J."/>
            <person name="Damon W."/>
            <person name="Desjardin D."/>
            <person name="Finy P."/>
            <person name="Geml J."/>
            <person name="Haridas S."/>
            <person name="Hughes K."/>
            <person name="Justo A."/>
            <person name="Karasinski D."/>
            <person name="Kautmanova I."/>
            <person name="Kiss B."/>
            <person name="Kocsube S."/>
            <person name="Kotiranta H."/>
            <person name="LaButti K.M."/>
            <person name="Lechner B.E."/>
            <person name="Liimatainen K."/>
            <person name="Lipzen A."/>
            <person name="Lukacs Z."/>
            <person name="Mihaltcheva S."/>
            <person name="Morgado L.N."/>
            <person name="Niskanen T."/>
            <person name="Noordeloos M.E."/>
            <person name="Ohm R.A."/>
            <person name="Ortiz-Santana B."/>
            <person name="Ovrebo C."/>
            <person name="Racz N."/>
            <person name="Riley R."/>
            <person name="Savchenko A."/>
            <person name="Shiryaev A."/>
            <person name="Soop K."/>
            <person name="Spirin V."/>
            <person name="Szebenyi C."/>
            <person name="Tomsovsky M."/>
            <person name="Tulloss R.E."/>
            <person name="Uehling J."/>
            <person name="Grigoriev I.V."/>
            <person name="Vagvolgyi C."/>
            <person name="Papp T."/>
            <person name="Martin F.M."/>
            <person name="Miettinen O."/>
            <person name="Hibbett D.S."/>
            <person name="Nagy L.G."/>
        </authorList>
    </citation>
    <scope>NUCLEOTIDE SEQUENCE [LARGE SCALE GENOMIC DNA]</scope>
    <source>
        <strain evidence="3 4">FP101781</strain>
    </source>
</reference>
<organism evidence="3 4">
    <name type="scientific">Coprinellus micaceus</name>
    <name type="common">Glistening ink-cap mushroom</name>
    <name type="synonym">Coprinus micaceus</name>
    <dbReference type="NCBI Taxonomy" id="71717"/>
    <lineage>
        <taxon>Eukaryota</taxon>
        <taxon>Fungi</taxon>
        <taxon>Dikarya</taxon>
        <taxon>Basidiomycota</taxon>
        <taxon>Agaricomycotina</taxon>
        <taxon>Agaricomycetes</taxon>
        <taxon>Agaricomycetidae</taxon>
        <taxon>Agaricales</taxon>
        <taxon>Agaricineae</taxon>
        <taxon>Psathyrellaceae</taxon>
        <taxon>Coprinellus</taxon>
    </lineage>
</organism>
<dbReference type="Proteomes" id="UP000298030">
    <property type="component" value="Unassembled WGS sequence"/>
</dbReference>
<proteinExistence type="predicted"/>
<dbReference type="AlphaFoldDB" id="A0A4Y7SIE6"/>
<dbReference type="EMBL" id="QPFP01000105">
    <property type="protein sequence ID" value="TEB21623.1"/>
    <property type="molecule type" value="Genomic_DNA"/>
</dbReference>
<comment type="caution">
    <text evidence="3">The sequence shown here is derived from an EMBL/GenBank/DDBJ whole genome shotgun (WGS) entry which is preliminary data.</text>
</comment>
<sequence>MSCSFQHVIALCFCVSLLHSHYPSPSSSHHRCETRLRHIPASTSTDLHLSKARCCPDMVDLDCVRGPYKRANNRMLSAHQSIYDLPNGNGPPYPLRPDSVAKADT</sequence>
<feature type="signal peptide" evidence="2">
    <location>
        <begin position="1"/>
        <end position="20"/>
    </location>
</feature>
<accession>A0A4Y7SIE6</accession>
<gene>
    <name evidence="3" type="ORF">FA13DRAFT_97130</name>
</gene>
<evidence type="ECO:0000256" key="1">
    <source>
        <dbReference type="SAM" id="MobiDB-lite"/>
    </source>
</evidence>
<feature type="region of interest" description="Disordered" evidence="1">
    <location>
        <begin position="86"/>
        <end position="105"/>
    </location>
</feature>